<organism evidence="1">
    <name type="scientific">Anopheles darlingi</name>
    <name type="common">Mosquito</name>
    <dbReference type="NCBI Taxonomy" id="43151"/>
    <lineage>
        <taxon>Eukaryota</taxon>
        <taxon>Metazoa</taxon>
        <taxon>Ecdysozoa</taxon>
        <taxon>Arthropoda</taxon>
        <taxon>Hexapoda</taxon>
        <taxon>Insecta</taxon>
        <taxon>Pterygota</taxon>
        <taxon>Neoptera</taxon>
        <taxon>Endopterygota</taxon>
        <taxon>Diptera</taxon>
        <taxon>Nematocera</taxon>
        <taxon>Culicoidea</taxon>
        <taxon>Culicidae</taxon>
        <taxon>Anophelinae</taxon>
        <taxon>Anopheles</taxon>
    </lineage>
</organism>
<protein>
    <submittedName>
        <fullName evidence="1">Putative secreted protein</fullName>
    </submittedName>
</protein>
<reference evidence="1" key="1">
    <citation type="submission" date="2018-01" db="EMBL/GenBank/DDBJ databases">
        <title>An insight into the sialome of Amazonian anophelines.</title>
        <authorList>
            <person name="Ribeiro J.M."/>
            <person name="Scarpassa V."/>
            <person name="Calvo E."/>
        </authorList>
    </citation>
    <scope>NUCLEOTIDE SEQUENCE</scope>
</reference>
<proteinExistence type="predicted"/>
<dbReference type="EMBL" id="GGFL01011809">
    <property type="protein sequence ID" value="MBW75987.1"/>
    <property type="molecule type" value="Transcribed_RNA"/>
</dbReference>
<evidence type="ECO:0000313" key="1">
    <source>
        <dbReference type="EMBL" id="MBW75987.1"/>
    </source>
</evidence>
<dbReference type="AlphaFoldDB" id="A0A2M4DEI1"/>
<accession>A0A2M4DEI1</accession>
<sequence>MLPRAHYWQLTWVLVRHWTIASAPRISLTKTVVVVGVGCCPGCSMGCFVARSHRPPPSDGLRSRTDPDFLSSSASLAGDRFPAVRPCCSFHPADRACSVCWDHPSYGWPSAPDRNC</sequence>
<name>A0A2M4DEI1_ANODA</name>